<reference evidence="2" key="1">
    <citation type="journal article" date="2019" name="Nat. Commun.">
        <title>The genome of broomcorn millet.</title>
        <authorList>
            <person name="Zou C."/>
            <person name="Miki D."/>
            <person name="Li D."/>
            <person name="Tang Q."/>
            <person name="Xiao L."/>
            <person name="Rajput S."/>
            <person name="Deng P."/>
            <person name="Jia W."/>
            <person name="Huang R."/>
            <person name="Zhang M."/>
            <person name="Sun Y."/>
            <person name="Hu J."/>
            <person name="Fu X."/>
            <person name="Schnable P.S."/>
            <person name="Li F."/>
            <person name="Zhang H."/>
            <person name="Feng B."/>
            <person name="Zhu X."/>
            <person name="Liu R."/>
            <person name="Schnable J.C."/>
            <person name="Zhu J.-K."/>
            <person name="Zhang H."/>
        </authorList>
    </citation>
    <scope>NUCLEOTIDE SEQUENCE [LARGE SCALE GENOMIC DNA]</scope>
</reference>
<sequence>MAMRGAHCRVCINTWVHDSQDIFKTILGGPLLGKDARFHGIIYDHYDNGDAIVRYNFLSLELLCERLDPFEILNEVTPFLPKQKIARVLRRVINFPLPSESEEYDHPIPLDVGGGQRETSYTGKKIILDDKWPVPEPYWHHGGLDADRYHVPELPGRQLH</sequence>
<name>A0A3L6T9R5_PANMI</name>
<dbReference type="STRING" id="4540.A0A3L6T9R5"/>
<dbReference type="Proteomes" id="UP000275267">
    <property type="component" value="Unassembled WGS sequence"/>
</dbReference>
<organism evidence="1 2">
    <name type="scientific">Panicum miliaceum</name>
    <name type="common">Proso millet</name>
    <name type="synonym">Broomcorn millet</name>
    <dbReference type="NCBI Taxonomy" id="4540"/>
    <lineage>
        <taxon>Eukaryota</taxon>
        <taxon>Viridiplantae</taxon>
        <taxon>Streptophyta</taxon>
        <taxon>Embryophyta</taxon>
        <taxon>Tracheophyta</taxon>
        <taxon>Spermatophyta</taxon>
        <taxon>Magnoliopsida</taxon>
        <taxon>Liliopsida</taxon>
        <taxon>Poales</taxon>
        <taxon>Poaceae</taxon>
        <taxon>PACMAD clade</taxon>
        <taxon>Panicoideae</taxon>
        <taxon>Panicodae</taxon>
        <taxon>Paniceae</taxon>
        <taxon>Panicinae</taxon>
        <taxon>Panicum</taxon>
        <taxon>Panicum sect. Panicum</taxon>
    </lineage>
</organism>
<accession>A0A3L6T9R5</accession>
<proteinExistence type="predicted"/>
<dbReference type="EMBL" id="PQIB02000002">
    <property type="protein sequence ID" value="RLN34994.1"/>
    <property type="molecule type" value="Genomic_DNA"/>
</dbReference>
<gene>
    <name evidence="1" type="ORF">C2845_PM03G03330</name>
</gene>
<comment type="caution">
    <text evidence="1">The sequence shown here is derived from an EMBL/GenBank/DDBJ whole genome shotgun (WGS) entry which is preliminary data.</text>
</comment>
<keyword evidence="2" id="KW-1185">Reference proteome</keyword>
<evidence type="ECO:0000313" key="1">
    <source>
        <dbReference type="EMBL" id="RLN34994.1"/>
    </source>
</evidence>
<protein>
    <submittedName>
        <fullName evidence="1">Uncharacterized protein</fullName>
    </submittedName>
</protein>
<evidence type="ECO:0000313" key="2">
    <source>
        <dbReference type="Proteomes" id="UP000275267"/>
    </source>
</evidence>
<dbReference type="AlphaFoldDB" id="A0A3L6T9R5"/>